<keyword evidence="1" id="KW-1015">Disulfide bond</keyword>
<dbReference type="Pfam" id="PF00059">
    <property type="entry name" value="Lectin_C"/>
    <property type="match status" value="1"/>
</dbReference>
<feature type="signal peptide" evidence="3">
    <location>
        <begin position="1"/>
        <end position="23"/>
    </location>
</feature>
<organism evidence="5 6">
    <name type="scientific">Melittangium boletus DSM 14713</name>
    <dbReference type="NCBI Taxonomy" id="1294270"/>
    <lineage>
        <taxon>Bacteria</taxon>
        <taxon>Pseudomonadati</taxon>
        <taxon>Myxococcota</taxon>
        <taxon>Myxococcia</taxon>
        <taxon>Myxococcales</taxon>
        <taxon>Cystobacterineae</taxon>
        <taxon>Archangiaceae</taxon>
        <taxon>Melittangium</taxon>
    </lineage>
</organism>
<dbReference type="Gene3D" id="3.10.100.10">
    <property type="entry name" value="Mannose-Binding Protein A, subunit A"/>
    <property type="match status" value="1"/>
</dbReference>
<protein>
    <recommendedName>
        <fullName evidence="4">C-type lectin domain-containing protein</fullName>
    </recommendedName>
</protein>
<dbReference type="Proteomes" id="UP000217289">
    <property type="component" value="Chromosome"/>
</dbReference>
<evidence type="ECO:0000256" key="3">
    <source>
        <dbReference type="SAM" id="SignalP"/>
    </source>
</evidence>
<dbReference type="InterPro" id="IPR001304">
    <property type="entry name" value="C-type_lectin-like"/>
</dbReference>
<dbReference type="SMART" id="SM00034">
    <property type="entry name" value="CLECT"/>
    <property type="match status" value="1"/>
</dbReference>
<dbReference type="InterPro" id="IPR016187">
    <property type="entry name" value="CTDL_fold"/>
</dbReference>
<reference evidence="5 6" key="1">
    <citation type="submission" date="2017-06" db="EMBL/GenBank/DDBJ databases">
        <authorList>
            <person name="Kim H.J."/>
            <person name="Triplett B.A."/>
        </authorList>
    </citation>
    <scope>NUCLEOTIDE SEQUENCE [LARGE SCALE GENOMIC DNA]</scope>
    <source>
        <strain evidence="5 6">DSM 14713</strain>
    </source>
</reference>
<evidence type="ECO:0000256" key="1">
    <source>
        <dbReference type="ARBA" id="ARBA00023157"/>
    </source>
</evidence>
<dbReference type="PANTHER" id="PTHR40050:SF1">
    <property type="entry name" value="INNER SPORE COAT PROTEIN H"/>
    <property type="match status" value="1"/>
</dbReference>
<dbReference type="EMBL" id="CP022163">
    <property type="protein sequence ID" value="ATB27081.1"/>
    <property type="molecule type" value="Genomic_DNA"/>
</dbReference>
<evidence type="ECO:0000313" key="5">
    <source>
        <dbReference type="EMBL" id="ATB27081.1"/>
    </source>
</evidence>
<keyword evidence="3" id="KW-0732">Signal</keyword>
<accession>A0A250I7D7</accession>
<evidence type="ECO:0000313" key="6">
    <source>
        <dbReference type="Proteomes" id="UP000217289"/>
    </source>
</evidence>
<feature type="chain" id="PRO_5012942176" description="C-type lectin domain-containing protein" evidence="3">
    <location>
        <begin position="24"/>
        <end position="564"/>
    </location>
</feature>
<dbReference type="OrthoDB" id="258535at2"/>
<feature type="region of interest" description="Disordered" evidence="2">
    <location>
        <begin position="31"/>
        <end position="71"/>
    </location>
</feature>
<name>A0A250I7D7_9BACT</name>
<dbReference type="Pfam" id="PF08757">
    <property type="entry name" value="CotH"/>
    <property type="match status" value="1"/>
</dbReference>
<dbReference type="AlphaFoldDB" id="A0A250I7D7"/>
<dbReference type="RefSeq" id="WP_095975933.1">
    <property type="nucleotide sequence ID" value="NZ_CP022163.1"/>
</dbReference>
<keyword evidence="6" id="KW-1185">Reference proteome</keyword>
<dbReference type="PANTHER" id="PTHR40050">
    <property type="entry name" value="INNER SPORE COAT PROTEIN H"/>
    <property type="match status" value="1"/>
</dbReference>
<evidence type="ECO:0000259" key="4">
    <source>
        <dbReference type="PROSITE" id="PS50041"/>
    </source>
</evidence>
<dbReference type="SUPFAM" id="SSF56436">
    <property type="entry name" value="C-type lectin-like"/>
    <property type="match status" value="1"/>
</dbReference>
<sequence>MTSSRQPLVLLPLLLTCSLLAPACGGDELGKDAPSEFHDAGAEFPGDAGGPGDAGEPDAVDAGVPDAGPQVRPSEALFAGTSIPRFELTLEQEAIDSLNAKPDSYVEGDLRFELDGQTLEFERIGVRLKGRIGSSRKLSQKAGFLLKFDKFQDKQTLLGLKKLALNNMVQDPSMIHERLGYMLFREMEVPAPRSAYATVHVNGALYGLYATIEATDNPVFLKHWFGSDDGNLYEGQYGSDLSVGQESTFDQDKGEDVGFADLTQLARALDQMNNPATFLEDADKVIDMDLYLRFAATELFLGHWDGYAAGKNNYYLYRRPSDGRWVFLPWGIDQTFVQYTDPWAAQGRLQQKCVASQPCKVKLARAYTQVLDSAFGLDLQEQALGLGSLLWPAVYMDPRKEVSVGTVYTKMSETLDFLNNRPADLQSRVGCVDPAQCPRCTVRPAPKGGKLAFCAQALSFADAEADCVTQGGHLVSIHDQATQDAVLAGARALSTGSWWLGLNDRVQEGDYTWTDGSPRHYTAWASGEPNNYGGDEDCTQMYGSGGAWNDSACNGAANFICALP</sequence>
<dbReference type="PROSITE" id="PS50041">
    <property type="entry name" value="C_TYPE_LECTIN_2"/>
    <property type="match status" value="1"/>
</dbReference>
<gene>
    <name evidence="5" type="ORF">MEBOL_000516</name>
</gene>
<feature type="compositionally biased region" description="Basic and acidic residues" evidence="2">
    <location>
        <begin position="31"/>
        <end position="41"/>
    </location>
</feature>
<dbReference type="KEGG" id="mbd:MEBOL_000516"/>
<dbReference type="InterPro" id="IPR018378">
    <property type="entry name" value="C-type_lectin_CS"/>
</dbReference>
<evidence type="ECO:0000256" key="2">
    <source>
        <dbReference type="SAM" id="MobiDB-lite"/>
    </source>
</evidence>
<dbReference type="PROSITE" id="PS00615">
    <property type="entry name" value="C_TYPE_LECTIN_1"/>
    <property type="match status" value="1"/>
</dbReference>
<feature type="domain" description="C-type lectin" evidence="4">
    <location>
        <begin position="459"/>
        <end position="562"/>
    </location>
</feature>
<proteinExistence type="predicted"/>
<dbReference type="InterPro" id="IPR016186">
    <property type="entry name" value="C-type_lectin-like/link_sf"/>
</dbReference>
<dbReference type="InterPro" id="IPR014867">
    <property type="entry name" value="Spore_coat_CotH_CotH2/3/7"/>
</dbReference>